<dbReference type="SUPFAM" id="SSF82171">
    <property type="entry name" value="DPP6 N-terminal domain-like"/>
    <property type="match status" value="1"/>
</dbReference>
<dbReference type="EMBL" id="SDMK01000005">
    <property type="protein sequence ID" value="RXS93241.1"/>
    <property type="molecule type" value="Genomic_DNA"/>
</dbReference>
<organism evidence="2 3">
    <name type="scientific">Silvibacterium dinghuense</name>
    <dbReference type="NCBI Taxonomy" id="1560006"/>
    <lineage>
        <taxon>Bacteria</taxon>
        <taxon>Pseudomonadati</taxon>
        <taxon>Acidobacteriota</taxon>
        <taxon>Terriglobia</taxon>
        <taxon>Terriglobales</taxon>
        <taxon>Acidobacteriaceae</taxon>
        <taxon>Silvibacterium</taxon>
    </lineage>
</organism>
<dbReference type="RefSeq" id="WP_129209783.1">
    <property type="nucleotide sequence ID" value="NZ_BMGU01000002.1"/>
</dbReference>
<gene>
    <name evidence="2" type="ORF">ESZ00_17905</name>
</gene>
<dbReference type="AlphaFoldDB" id="A0A4Q1S8H1"/>
<comment type="caution">
    <text evidence="2">The sequence shown here is derived from an EMBL/GenBank/DDBJ whole genome shotgun (WGS) entry which is preliminary data.</text>
</comment>
<protein>
    <recommendedName>
        <fullName evidence="4">BIG2 domain-containing protein</fullName>
    </recommendedName>
</protein>
<dbReference type="PROSITE" id="PS51257">
    <property type="entry name" value="PROKAR_LIPOPROTEIN"/>
    <property type="match status" value="1"/>
</dbReference>
<evidence type="ECO:0008006" key="4">
    <source>
        <dbReference type="Google" id="ProtNLM"/>
    </source>
</evidence>
<keyword evidence="3" id="KW-1185">Reference proteome</keyword>
<evidence type="ECO:0000256" key="1">
    <source>
        <dbReference type="SAM" id="SignalP"/>
    </source>
</evidence>
<accession>A0A4Q1S8H1</accession>
<name>A0A4Q1S8H1_9BACT</name>
<feature type="chain" id="PRO_5020926496" description="BIG2 domain-containing protein" evidence="1">
    <location>
        <begin position="20"/>
        <end position="797"/>
    </location>
</feature>
<proteinExistence type="predicted"/>
<reference evidence="2 3" key="1">
    <citation type="journal article" date="2016" name="Int. J. Syst. Evol. Microbiol.">
        <title>Acidipila dinghuensis sp. nov., an acidobacterium isolated from forest soil.</title>
        <authorList>
            <person name="Jiang Y.W."/>
            <person name="Wang J."/>
            <person name="Chen M.H."/>
            <person name="Lv Y.Y."/>
            <person name="Qiu L.H."/>
        </authorList>
    </citation>
    <scope>NUCLEOTIDE SEQUENCE [LARGE SCALE GENOMIC DNA]</scope>
    <source>
        <strain evidence="2 3">DHOF10</strain>
    </source>
</reference>
<keyword evidence="1" id="KW-0732">Signal</keyword>
<sequence length="797" mass="80690">MQRFLAFLALFIFALPVGLSISGCQTQTGDYCNGLGYGPKTTAVYAIDLEPKTTGISLSWGQTGQITSPTATTCKGASASVSSYTYGSSNLDLADISPTGAICGGTWNRHSAGGIADYTICTPPSGYTSETCSSSTCGVVEITATAAGVTSNTVPVYIHPPISSISINESDSSSSGSTLPTSCVSQNNAGPTFTATGSDPNVFVYGPNGTVIPSADIGTITYTPVTSSVVTINNLSSTGTGTNGATTAELPGSTVVNASVASVSAAAGYFFTCAPTSIDLSLSSTTINPSTPLTISAAIADANGTSLTGLTLDYTSTRPEELAVSSAGVVTATYASEAAVNAICQPTTCNPSPIDQIGYLGNGMPVVSNTLDLTSTGQSSTLLWMASTESQYFSEVDLTNGTPSSPVKLPYIPNSMKTDASGTNLFFGSYRELMEYSASTNSLSQENTNVPGVVLAVSPDSTTVVINDQLRDVIYLYTVSSESYTSIAGVATSAQFSPDGKNVYIVGCVPSGSTTAGQGCSASNSGGSGALFVHNANSGWSTYSGTFTLSSAAQACTLNNNSSLVTGNYDPFCGTGVAVTIPAVGPFISGGSATTAHSFCPNTNASPVYYPAASIGTAANAVTDKVGASNDGAHIYGASASDNTFSDIGVTVPTGACPSYSGDALSFTTTLNQTTMSQISPTEITDIESSPYSTSAFVTYTASSASGLLPYYVPSTTSGAAGTLSYLQLSGSAEAPVAGIYSPDASLFFVSTTGDNLVHFVNTSTFTDTKTINPGLVNPSGTAVPVQMMVVKPRSTT</sequence>
<feature type="signal peptide" evidence="1">
    <location>
        <begin position="1"/>
        <end position="19"/>
    </location>
</feature>
<dbReference type="OrthoDB" id="101199at2"/>
<dbReference type="Proteomes" id="UP000290253">
    <property type="component" value="Unassembled WGS sequence"/>
</dbReference>
<evidence type="ECO:0000313" key="3">
    <source>
        <dbReference type="Proteomes" id="UP000290253"/>
    </source>
</evidence>
<evidence type="ECO:0000313" key="2">
    <source>
        <dbReference type="EMBL" id="RXS93241.1"/>
    </source>
</evidence>